<keyword evidence="3" id="KW-1185">Reference proteome</keyword>
<proteinExistence type="predicted"/>
<reference evidence="2 3" key="1">
    <citation type="journal article" date="2015" name="Stand. Genomic Sci.">
        <title>Genome sequence of a native-feather degrading extremely thermophilic Eubacterium, Fervidobacterium islandicum AW-1.</title>
        <authorList>
            <person name="Lee Y.J."/>
            <person name="Jeong H."/>
            <person name="Park G.S."/>
            <person name="Kwak Y."/>
            <person name="Lee S.J."/>
            <person name="Lee S.J."/>
            <person name="Park M.K."/>
            <person name="Kim J.Y."/>
            <person name="Kang H.K."/>
            <person name="Shin J.H."/>
            <person name="Lee D.W."/>
        </authorList>
    </citation>
    <scope>NUCLEOTIDE SEQUENCE [LARGE SCALE GENOMIC DNA]</scope>
    <source>
        <strain evidence="2 3">AW-1</strain>
    </source>
</reference>
<protein>
    <submittedName>
        <fullName evidence="2">Uncharacterized protein</fullName>
    </submittedName>
</protein>
<evidence type="ECO:0000313" key="2">
    <source>
        <dbReference type="EMBL" id="AMW32867.1"/>
    </source>
</evidence>
<name>A0AAI8CLZ5_FERIS</name>
<accession>A0AAI8CLZ5</accession>
<dbReference type="KEGG" id="fia:NA23_06040"/>
<sequence length="263" mass="29087">MRKFVIAFLCITSVFLYAQGSSSEGILHVAKPSSVVAQPYLIRLALVPEALENTYGIGIEAHLELFGLNLSVGTIGSTKGFTEFTLGRPIYLGAGISFGGLFFAFSSNVPSLEQITQLDAYEIPVVSAGIASYKKTSFLFPSWSRVEISYTNAKILTKDQSGKLIINDQVDLLDASANFRIEDNSLGYFLFRFTVPNIKEVVNGEFNYTWELALPVQLFYIYVGQPYSCDWVVGLGFATNFFNTLGKYNLQSGEFSWIVSAQM</sequence>
<organism evidence="2 3">
    <name type="scientific">Fervidobacterium islandicum</name>
    <dbReference type="NCBI Taxonomy" id="2423"/>
    <lineage>
        <taxon>Bacteria</taxon>
        <taxon>Thermotogati</taxon>
        <taxon>Thermotogota</taxon>
        <taxon>Thermotogae</taxon>
        <taxon>Thermotogales</taxon>
        <taxon>Fervidobacteriaceae</taxon>
        <taxon>Fervidobacterium</taxon>
    </lineage>
</organism>
<dbReference type="AlphaFoldDB" id="A0AAI8CLZ5"/>
<keyword evidence="1" id="KW-0732">Signal</keyword>
<feature type="signal peptide" evidence="1">
    <location>
        <begin position="1"/>
        <end position="18"/>
    </location>
</feature>
<evidence type="ECO:0000256" key="1">
    <source>
        <dbReference type="SAM" id="SignalP"/>
    </source>
</evidence>
<gene>
    <name evidence="2" type="ORF">NA23_06040</name>
</gene>
<feature type="chain" id="PRO_5042483009" evidence="1">
    <location>
        <begin position="19"/>
        <end position="263"/>
    </location>
</feature>
<dbReference type="RefSeq" id="WP_033191877.1">
    <property type="nucleotide sequence ID" value="NZ_CP014334.2"/>
</dbReference>
<dbReference type="EMBL" id="CP014334">
    <property type="protein sequence ID" value="AMW32867.1"/>
    <property type="molecule type" value="Genomic_DNA"/>
</dbReference>
<dbReference type="Proteomes" id="UP000093740">
    <property type="component" value="Chromosome"/>
</dbReference>
<evidence type="ECO:0000313" key="3">
    <source>
        <dbReference type="Proteomes" id="UP000093740"/>
    </source>
</evidence>